<sequence>MSLKFPQGFSFFGGGGWFDDKKSNSSKKPDFSPSLKLQTDKEVYRPGDFITATIEISNPAISKDTNVAEPFSNEVCSLLVDNLAVEIKGVEKLDGQWFSIQKPLPGSKQKRGETIFLDCTAPATVSKVIVSCGHMIRVQLPMILPPSYRGTSIRYFYYVRTTISARWLVLENGHHDKWPGNDLIKLEARAPLQVWAMQKSNNFLNEEGALFSNAIQMDIYWKEKDADSDWVQANDFLDVYEEGYDSSRDEVSSVSSYTPARGNIDLAVKKSSSSQSISARFSSTEYQYAQGERSSHLSYMPLSKLSVAEVVDNSDERVVFPQKELDRSSSLYPYQKKLSRSFDSRDDVASTYATRSAEPLSSEGFIRGRSYNIRIDDQVLLRFSPKNSDSTYYFGDMIGGTLTFFHGEGPRRCLEVSITLEILEVINQQCVHPSRKNAPTITKVQNDHHEVVADLAQTSFIFSIPRDGPMSFSTPYISVQWSLRFEFFTTPMHVNLNRYEHPLLVEQREKGDWVLPITVCAPPLRAETLHARNEKDFSVGNHAHHLLIPTSYLNLKSPSLSTTSSSSASKASFISKASSSSFTIFTSWSPFFPLNSHMPLLPQHPHEIAQSWKDFGSMKFMYAIEFLPMVVPKAIRKLSQRKLKALFGIIFLLFVRQLFSTKIS</sequence>
<keyword evidence="2" id="KW-1185">Reference proteome</keyword>
<dbReference type="AlphaFoldDB" id="A0AAV7FX85"/>
<dbReference type="Proteomes" id="UP000775213">
    <property type="component" value="Unassembled WGS sequence"/>
</dbReference>
<gene>
    <name evidence="1" type="ORF">IEQ34_021824</name>
</gene>
<comment type="caution">
    <text evidence="1">The sequence shown here is derived from an EMBL/GenBank/DDBJ whole genome shotgun (WGS) entry which is preliminary data.</text>
</comment>
<dbReference type="EMBL" id="JAGFBR010000019">
    <property type="protein sequence ID" value="KAH0448024.1"/>
    <property type="molecule type" value="Genomic_DNA"/>
</dbReference>
<reference evidence="1 2" key="1">
    <citation type="journal article" date="2021" name="Hortic Res">
        <title>Chromosome-scale assembly of the Dendrobium chrysotoxum genome enhances the understanding of orchid evolution.</title>
        <authorList>
            <person name="Zhang Y."/>
            <person name="Zhang G.Q."/>
            <person name="Zhang D."/>
            <person name="Liu X.D."/>
            <person name="Xu X.Y."/>
            <person name="Sun W.H."/>
            <person name="Yu X."/>
            <person name="Zhu X."/>
            <person name="Wang Z.W."/>
            <person name="Zhao X."/>
            <person name="Zhong W.Y."/>
            <person name="Chen H."/>
            <person name="Yin W.L."/>
            <person name="Huang T."/>
            <person name="Niu S.C."/>
            <person name="Liu Z.J."/>
        </authorList>
    </citation>
    <scope>NUCLEOTIDE SEQUENCE [LARGE SCALE GENOMIC DNA]</scope>
    <source>
        <strain evidence="1">Lindl</strain>
    </source>
</reference>
<evidence type="ECO:0000313" key="2">
    <source>
        <dbReference type="Proteomes" id="UP000775213"/>
    </source>
</evidence>
<dbReference type="Pfam" id="PF08737">
    <property type="entry name" value="Rgp1"/>
    <property type="match status" value="1"/>
</dbReference>
<evidence type="ECO:0000313" key="1">
    <source>
        <dbReference type="EMBL" id="KAH0448024.1"/>
    </source>
</evidence>
<proteinExistence type="predicted"/>
<organism evidence="1 2">
    <name type="scientific">Dendrobium chrysotoxum</name>
    <name type="common">Orchid</name>
    <dbReference type="NCBI Taxonomy" id="161865"/>
    <lineage>
        <taxon>Eukaryota</taxon>
        <taxon>Viridiplantae</taxon>
        <taxon>Streptophyta</taxon>
        <taxon>Embryophyta</taxon>
        <taxon>Tracheophyta</taxon>
        <taxon>Spermatophyta</taxon>
        <taxon>Magnoliopsida</taxon>
        <taxon>Liliopsida</taxon>
        <taxon>Asparagales</taxon>
        <taxon>Orchidaceae</taxon>
        <taxon>Epidendroideae</taxon>
        <taxon>Malaxideae</taxon>
        <taxon>Dendrobiinae</taxon>
        <taxon>Dendrobium</taxon>
    </lineage>
</organism>
<dbReference type="PANTHER" id="PTHR12507">
    <property type="entry name" value="REDUCED GROWTH PHENOTYPE 1 RGP1, YEAST -RELATED"/>
    <property type="match status" value="1"/>
</dbReference>
<dbReference type="InterPro" id="IPR014848">
    <property type="entry name" value="Rgp1"/>
</dbReference>
<name>A0AAV7FX85_DENCH</name>
<accession>A0AAV7FX85</accession>
<protein>
    <submittedName>
        <fullName evidence="1">Uncharacterized protein</fullName>
    </submittedName>
</protein>